<name>A0A915IVP0_ROMCU</name>
<protein>
    <submittedName>
        <fullName evidence="3">Uncharacterized protein</fullName>
    </submittedName>
</protein>
<feature type="region of interest" description="Disordered" evidence="1">
    <location>
        <begin position="22"/>
        <end position="62"/>
    </location>
</feature>
<sequence length="62" mass="6507">MLSLQSTTLVVKSVIRLTAFDSSKYGPSGAARTQSSPDRPGPSLGSARGNPFLKECPELGQN</sequence>
<keyword evidence="2" id="KW-1185">Reference proteome</keyword>
<dbReference type="WBParaSite" id="nRc.2.0.1.t18269-RA">
    <property type="protein sequence ID" value="nRc.2.0.1.t18269-RA"/>
    <property type="gene ID" value="nRc.2.0.1.g18269"/>
</dbReference>
<dbReference type="AlphaFoldDB" id="A0A915IVP0"/>
<dbReference type="Proteomes" id="UP000887565">
    <property type="component" value="Unplaced"/>
</dbReference>
<evidence type="ECO:0000313" key="3">
    <source>
        <dbReference type="WBParaSite" id="nRc.2.0.1.t18269-RA"/>
    </source>
</evidence>
<evidence type="ECO:0000256" key="1">
    <source>
        <dbReference type="SAM" id="MobiDB-lite"/>
    </source>
</evidence>
<proteinExistence type="predicted"/>
<reference evidence="3" key="1">
    <citation type="submission" date="2022-11" db="UniProtKB">
        <authorList>
            <consortium name="WormBaseParasite"/>
        </authorList>
    </citation>
    <scope>IDENTIFICATION</scope>
</reference>
<evidence type="ECO:0000313" key="2">
    <source>
        <dbReference type="Proteomes" id="UP000887565"/>
    </source>
</evidence>
<organism evidence="2 3">
    <name type="scientific">Romanomermis culicivorax</name>
    <name type="common">Nematode worm</name>
    <dbReference type="NCBI Taxonomy" id="13658"/>
    <lineage>
        <taxon>Eukaryota</taxon>
        <taxon>Metazoa</taxon>
        <taxon>Ecdysozoa</taxon>
        <taxon>Nematoda</taxon>
        <taxon>Enoplea</taxon>
        <taxon>Dorylaimia</taxon>
        <taxon>Mermithida</taxon>
        <taxon>Mermithoidea</taxon>
        <taxon>Mermithidae</taxon>
        <taxon>Romanomermis</taxon>
    </lineage>
</organism>
<accession>A0A915IVP0</accession>